<protein>
    <submittedName>
        <fullName evidence="2">Uncharacterized protein</fullName>
    </submittedName>
</protein>
<dbReference type="EMBL" id="SJSK01000005">
    <property type="protein sequence ID" value="TCC88647.1"/>
    <property type="molecule type" value="Genomic_DNA"/>
</dbReference>
<gene>
    <name evidence="2" type="ORF">EZ428_18595</name>
</gene>
<comment type="caution">
    <text evidence="2">The sequence shown here is derived from an EMBL/GenBank/DDBJ whole genome shotgun (WGS) entry which is preliminary data.</text>
</comment>
<evidence type="ECO:0000313" key="3">
    <source>
        <dbReference type="Proteomes" id="UP000292884"/>
    </source>
</evidence>
<dbReference type="RefSeq" id="WP_131554701.1">
    <property type="nucleotide sequence ID" value="NZ_SJSK01000005.1"/>
</dbReference>
<proteinExistence type="predicted"/>
<dbReference type="Proteomes" id="UP000292884">
    <property type="component" value="Unassembled WGS sequence"/>
</dbReference>
<keyword evidence="1" id="KW-0812">Transmembrane</keyword>
<keyword evidence="3" id="KW-1185">Reference proteome</keyword>
<keyword evidence="1" id="KW-0472">Membrane</keyword>
<name>A0A4R0MQ18_9SPHI</name>
<evidence type="ECO:0000256" key="1">
    <source>
        <dbReference type="SAM" id="Phobius"/>
    </source>
</evidence>
<evidence type="ECO:0000313" key="2">
    <source>
        <dbReference type="EMBL" id="TCC88647.1"/>
    </source>
</evidence>
<feature type="transmembrane region" description="Helical" evidence="1">
    <location>
        <begin position="5"/>
        <end position="25"/>
    </location>
</feature>
<dbReference type="OrthoDB" id="673785at2"/>
<reference evidence="2 3" key="1">
    <citation type="submission" date="2019-02" db="EMBL/GenBank/DDBJ databases">
        <title>Pedobacter sp. RP-1-13 sp. nov., isolated from Arctic soil.</title>
        <authorList>
            <person name="Dahal R.H."/>
        </authorList>
    </citation>
    <scope>NUCLEOTIDE SEQUENCE [LARGE SCALE GENOMIC DNA]</scope>
    <source>
        <strain evidence="2 3">RP-1-13</strain>
    </source>
</reference>
<organism evidence="2 3">
    <name type="scientific">Pedobacter frigiditerrae</name>
    <dbReference type="NCBI Taxonomy" id="2530452"/>
    <lineage>
        <taxon>Bacteria</taxon>
        <taxon>Pseudomonadati</taxon>
        <taxon>Bacteroidota</taxon>
        <taxon>Sphingobacteriia</taxon>
        <taxon>Sphingobacteriales</taxon>
        <taxon>Sphingobacteriaceae</taxon>
        <taxon>Pedobacter</taxon>
    </lineage>
</organism>
<keyword evidence="1" id="KW-1133">Transmembrane helix</keyword>
<accession>A0A4R0MQ18</accession>
<sequence length="351" mass="39762">MKKKILYLLLALCIPMAILFLVQLLNRTKQNNGFERTIRFPQLDLRKTLVLPSTSYIFVHDSDKAITLQNSTDPGEILITDRALSALKVLNLNTSNASSRKASAVGRSSTTLYSIMGRGDQLSAISIVTGRMQHFNLPENGYDQLVPISKTTIIARQSSLKNGLPSRRLTKISYWKALTENNFDLDKQVDAYFSNDGILRNGYNGSLTYSYFYRGQFLCLDTNLRLLYRAKTIDTVSFARIKLKKLTRKTVNGIQSRITQAKPPILVNRNLVLDNGFVFILSALKADNENWSNFNNNQVIDRYSLVNGRYQYSFYIPRYNGIKPQDLSIHGNSIIGIYGNLLVAYTIIFSP</sequence>
<dbReference type="AlphaFoldDB" id="A0A4R0MQ18"/>